<dbReference type="Gene3D" id="1.10.510.40">
    <property type="match status" value="1"/>
</dbReference>
<accession>A0A4V2YS27</accession>
<evidence type="ECO:0000256" key="3">
    <source>
        <dbReference type="SAM" id="MobiDB-lite"/>
    </source>
</evidence>
<dbReference type="Pfam" id="PF06276">
    <property type="entry name" value="FhuF"/>
    <property type="match status" value="1"/>
</dbReference>
<feature type="region of interest" description="Disordered" evidence="3">
    <location>
        <begin position="1"/>
        <end position="25"/>
    </location>
</feature>
<dbReference type="PANTHER" id="PTHR34384:SF5">
    <property type="entry name" value="L-2,3-DIAMINOPROPANOATE--CITRATE LIGASE"/>
    <property type="match status" value="1"/>
</dbReference>
<dbReference type="Proteomes" id="UP000295217">
    <property type="component" value="Unassembled WGS sequence"/>
</dbReference>
<evidence type="ECO:0000259" key="4">
    <source>
        <dbReference type="Pfam" id="PF04183"/>
    </source>
</evidence>
<feature type="domain" description="Aerobactin siderophore biosynthesis IucA/IucC N-terminal" evidence="4">
    <location>
        <begin position="178"/>
        <end position="401"/>
    </location>
</feature>
<dbReference type="EMBL" id="SMLB01000019">
    <property type="protein sequence ID" value="TDD68647.1"/>
    <property type="molecule type" value="Genomic_DNA"/>
</dbReference>
<dbReference type="Pfam" id="PF04183">
    <property type="entry name" value="IucA_IucC"/>
    <property type="match status" value="1"/>
</dbReference>
<gene>
    <name evidence="6" type="ORF">E1262_15480</name>
</gene>
<proteinExistence type="inferred from homology"/>
<reference evidence="6 7" key="1">
    <citation type="submission" date="2019-02" db="EMBL/GenBank/DDBJ databases">
        <title>Draft genome sequences of novel Actinobacteria.</title>
        <authorList>
            <person name="Sahin N."/>
            <person name="Ay H."/>
            <person name="Saygin H."/>
        </authorList>
    </citation>
    <scope>NUCLEOTIDE SEQUENCE [LARGE SCALE GENOMIC DNA]</scope>
    <source>
        <strain evidence="6 7">8K307</strain>
    </source>
</reference>
<dbReference type="InterPro" id="IPR007310">
    <property type="entry name" value="Aerobactin_biosyn_IucA/IucC_N"/>
</dbReference>
<evidence type="ECO:0000313" key="7">
    <source>
        <dbReference type="Proteomes" id="UP000295217"/>
    </source>
</evidence>
<dbReference type="AlphaFoldDB" id="A0A4V2YS27"/>
<dbReference type="GO" id="GO:0019290">
    <property type="term" value="P:siderophore biosynthetic process"/>
    <property type="evidence" value="ECO:0007669"/>
    <property type="project" value="InterPro"/>
</dbReference>
<comment type="caution">
    <text evidence="6">The sequence shown here is derived from an EMBL/GenBank/DDBJ whole genome shotgun (WGS) entry which is preliminary data.</text>
</comment>
<comment type="pathway">
    <text evidence="1">Siderophore biosynthesis.</text>
</comment>
<name>A0A4V2YS27_9ACTN</name>
<evidence type="ECO:0000259" key="5">
    <source>
        <dbReference type="Pfam" id="PF06276"/>
    </source>
</evidence>
<keyword evidence="7" id="KW-1185">Reference proteome</keyword>
<comment type="similarity">
    <text evidence="2">Belongs to the IucA/IucC family.</text>
</comment>
<dbReference type="PANTHER" id="PTHR34384">
    <property type="entry name" value="L-2,3-DIAMINOPROPANOATE--CITRATE LIGASE"/>
    <property type="match status" value="1"/>
</dbReference>
<evidence type="ECO:0000256" key="2">
    <source>
        <dbReference type="ARBA" id="ARBA00007832"/>
    </source>
</evidence>
<dbReference type="InterPro" id="IPR022770">
    <property type="entry name" value="IucA/IucC-like_C"/>
</dbReference>
<dbReference type="OrthoDB" id="495728at2"/>
<organism evidence="6 7">
    <name type="scientific">Jiangella aurantiaca</name>
    <dbReference type="NCBI Taxonomy" id="2530373"/>
    <lineage>
        <taxon>Bacteria</taxon>
        <taxon>Bacillati</taxon>
        <taxon>Actinomycetota</taxon>
        <taxon>Actinomycetes</taxon>
        <taxon>Jiangellales</taxon>
        <taxon>Jiangellaceae</taxon>
        <taxon>Jiangella</taxon>
    </lineage>
</organism>
<protein>
    <submittedName>
        <fullName evidence="6">IucA/IucC family siderophore biosynthesis protein</fullName>
    </submittedName>
</protein>
<feature type="domain" description="Aerobactin siderophore biosynthesis IucA/IucC-like C-terminal" evidence="5">
    <location>
        <begin position="448"/>
        <end position="606"/>
    </location>
</feature>
<dbReference type="InterPro" id="IPR037455">
    <property type="entry name" value="LucA/IucC-like"/>
</dbReference>
<dbReference type="GO" id="GO:0016881">
    <property type="term" value="F:acid-amino acid ligase activity"/>
    <property type="evidence" value="ECO:0007669"/>
    <property type="project" value="UniProtKB-ARBA"/>
</dbReference>
<evidence type="ECO:0000313" key="6">
    <source>
        <dbReference type="EMBL" id="TDD68647.1"/>
    </source>
</evidence>
<sequence length="628" mass="68345">MQHRRRRGAGGPAESSVETESRMVRGRHRCMGRSTDVMTGLLETTATTPTEAADDATAHALLSCWLREVPGWTLDEGAGRIVIPLPHWNARLLVGVRRASATFRHQLELPPLVQIAGGSPRPVGLAQLAVLLADALPGTGLRTEPLLTRVLDSAAAVAGYLDGRARDIDRLWSAAPLTFAETEQALLLGHPVHPTPKSRGELGAVERQRFSPETGGRFAVRWLAVDRDVVRHGSALDTSAPELAEALLRDDPAVDQAALRATRDAVGGDRILLPAHPYEADRLAADPLTADLFDTGAVVDLGAWGAPFLPTTSVRTVYRADAPWQLKFSLHVRVTNSMRVTLPKELDRAVESAALARTVVGARTREAAPHFVLVQDPAYLTVARDGEVLDGFSVLLRENRWADGGPRDVSALTTLCQDHPYGGSSRLVALVAALAARHGRTEDAVAREWFGRFCDVVVRALVRLYLDVGLCFEAHQQNTLVELEDGWPVRGVYRDSQGYFHREAAHGDLVAVVPGLGEVTESIFPEELADERLVYYLFVNLTLGVINALGPCVDETVLLGDLRRVLTEERSRGGRYPATLLDRLLDDDRWPCKANLLTRAHDMDELVGDIATQSVYVTLPNPLLGVGA</sequence>
<evidence type="ECO:0000256" key="1">
    <source>
        <dbReference type="ARBA" id="ARBA00004924"/>
    </source>
</evidence>